<evidence type="ECO:0000313" key="2">
    <source>
        <dbReference type="EMBL" id="KIP03994.1"/>
    </source>
</evidence>
<feature type="compositionally biased region" description="Basic and acidic residues" evidence="1">
    <location>
        <begin position="178"/>
        <end position="192"/>
    </location>
</feature>
<evidence type="ECO:0000313" key="3">
    <source>
        <dbReference type="Proteomes" id="UP000053257"/>
    </source>
</evidence>
<organism evidence="2 3">
    <name type="scientific">Phlebiopsis gigantea (strain 11061_1 CR5-6)</name>
    <name type="common">White-rot fungus</name>
    <name type="synonym">Peniophora gigantea</name>
    <dbReference type="NCBI Taxonomy" id="745531"/>
    <lineage>
        <taxon>Eukaryota</taxon>
        <taxon>Fungi</taxon>
        <taxon>Dikarya</taxon>
        <taxon>Basidiomycota</taxon>
        <taxon>Agaricomycotina</taxon>
        <taxon>Agaricomycetes</taxon>
        <taxon>Polyporales</taxon>
        <taxon>Phanerochaetaceae</taxon>
        <taxon>Phlebiopsis</taxon>
    </lineage>
</organism>
<dbReference type="AlphaFoldDB" id="A0A0C3NGU1"/>
<feature type="compositionally biased region" description="Basic and acidic residues" evidence="1">
    <location>
        <begin position="294"/>
        <end position="311"/>
    </location>
</feature>
<keyword evidence="3" id="KW-1185">Reference proteome</keyword>
<dbReference type="Proteomes" id="UP000053257">
    <property type="component" value="Unassembled WGS sequence"/>
</dbReference>
<dbReference type="OrthoDB" id="3265210at2759"/>
<feature type="compositionally biased region" description="Basic and acidic residues" evidence="1">
    <location>
        <begin position="76"/>
        <end position="88"/>
    </location>
</feature>
<protein>
    <submittedName>
        <fullName evidence="2">Uncharacterized protein</fullName>
    </submittedName>
</protein>
<feature type="region of interest" description="Disordered" evidence="1">
    <location>
        <begin position="362"/>
        <end position="392"/>
    </location>
</feature>
<proteinExistence type="predicted"/>
<feature type="compositionally biased region" description="Basic and acidic residues" evidence="1">
    <location>
        <begin position="154"/>
        <end position="167"/>
    </location>
</feature>
<dbReference type="EMBL" id="KN840591">
    <property type="protein sequence ID" value="KIP03994.1"/>
    <property type="molecule type" value="Genomic_DNA"/>
</dbReference>
<dbReference type="HOGENOM" id="CLU_046885_0_0_1"/>
<gene>
    <name evidence="2" type="ORF">PHLGIDRAFT_214043</name>
</gene>
<feature type="region of interest" description="Disordered" evidence="1">
    <location>
        <begin position="151"/>
        <end position="328"/>
    </location>
</feature>
<feature type="compositionally biased region" description="Basic and acidic residues" evidence="1">
    <location>
        <begin position="260"/>
        <end position="278"/>
    </location>
</feature>
<feature type="region of interest" description="Disordered" evidence="1">
    <location>
        <begin position="1"/>
        <end position="130"/>
    </location>
</feature>
<evidence type="ECO:0000256" key="1">
    <source>
        <dbReference type="SAM" id="MobiDB-lite"/>
    </source>
</evidence>
<feature type="compositionally biased region" description="Polar residues" evidence="1">
    <location>
        <begin position="279"/>
        <end position="290"/>
    </location>
</feature>
<reference evidence="2 3" key="1">
    <citation type="journal article" date="2014" name="PLoS Genet.">
        <title>Analysis of the Phlebiopsis gigantea genome, transcriptome and secretome provides insight into its pioneer colonization strategies of wood.</title>
        <authorList>
            <person name="Hori C."/>
            <person name="Ishida T."/>
            <person name="Igarashi K."/>
            <person name="Samejima M."/>
            <person name="Suzuki H."/>
            <person name="Master E."/>
            <person name="Ferreira P."/>
            <person name="Ruiz-Duenas F.J."/>
            <person name="Held B."/>
            <person name="Canessa P."/>
            <person name="Larrondo L.F."/>
            <person name="Schmoll M."/>
            <person name="Druzhinina I.S."/>
            <person name="Kubicek C.P."/>
            <person name="Gaskell J.A."/>
            <person name="Kersten P."/>
            <person name="St John F."/>
            <person name="Glasner J."/>
            <person name="Sabat G."/>
            <person name="Splinter BonDurant S."/>
            <person name="Syed K."/>
            <person name="Yadav J."/>
            <person name="Mgbeahuruike A.C."/>
            <person name="Kovalchuk A."/>
            <person name="Asiegbu F.O."/>
            <person name="Lackner G."/>
            <person name="Hoffmeister D."/>
            <person name="Rencoret J."/>
            <person name="Gutierrez A."/>
            <person name="Sun H."/>
            <person name="Lindquist E."/>
            <person name="Barry K."/>
            <person name="Riley R."/>
            <person name="Grigoriev I.V."/>
            <person name="Henrissat B."/>
            <person name="Kues U."/>
            <person name="Berka R.M."/>
            <person name="Martinez A.T."/>
            <person name="Covert S.F."/>
            <person name="Blanchette R.A."/>
            <person name="Cullen D."/>
        </authorList>
    </citation>
    <scope>NUCLEOTIDE SEQUENCE [LARGE SCALE GENOMIC DNA]</scope>
    <source>
        <strain evidence="2 3">11061_1 CR5-6</strain>
    </source>
</reference>
<feature type="compositionally biased region" description="Low complexity" evidence="1">
    <location>
        <begin position="23"/>
        <end position="42"/>
    </location>
</feature>
<dbReference type="CDD" id="cd22249">
    <property type="entry name" value="UDM1_RNF168_RNF169-like"/>
    <property type="match status" value="1"/>
</dbReference>
<accession>A0A0C3NGU1</accession>
<name>A0A0C3NGU1_PHLG1</name>
<feature type="compositionally biased region" description="Low complexity" evidence="1">
    <location>
        <begin position="118"/>
        <end position="127"/>
    </location>
</feature>
<sequence>MVAGKRLSVRFTEPEQQGTFRPAFASRSSQSDADQSSWQQRAPSSSNPNGNDAPGTQKPPDVPPSPNQTRTNGATRDPRPEEADDAARLAKLAQEAAEREERIAQDALTSATREYSDARGAQASADAAVEEAERVLLAAKERQLQAVHRVIQGLEKKNKAAERERDAGRRRRAAVLDAQEKKARAEEVRRDTPSSPTAGPWGSGSRGTGEDSAREKGGEPEWRANARRRQASTKENMSPLEETFGNRGHWGWGFQQNGTDWRDNAWHRSKGKSEERSSNGHQQTSTNVDSEGSDEQRKAGQDGEESRREDEFREEEEENMREEVGRRTRLEESIKKMKLMREQEELDRHERQRKVEQEELLKRKEAERTAREAREKQAQEEKERLAQEAQRRKTYDEAVGRETFRCQIRDRTLWNILPTPSASLLWTDKLSISRFQGVSTEFDTIKFCDSQPVTSASIPWPVLQYPPLVKVEDIDWSAVEQFFAAAKRDLIATEYKAMVEKAHRRFHPDKWRSRGLLITVVDEELRKRLENAGNIVAQAITPLWLASKSR</sequence>
<feature type="compositionally biased region" description="Basic and acidic residues" evidence="1">
    <location>
        <begin position="208"/>
        <end position="224"/>
    </location>
</feature>